<dbReference type="InterPro" id="IPR050953">
    <property type="entry name" value="N4_N6_ade-DNA_methylase"/>
</dbReference>
<protein>
    <recommendedName>
        <fullName evidence="1">site-specific DNA-methyltransferase (adenine-specific)</fullName>
        <ecNumber evidence="1">2.1.1.72</ecNumber>
    </recommendedName>
</protein>
<dbReference type="PROSITE" id="PS00092">
    <property type="entry name" value="N6_MTASE"/>
    <property type="match status" value="1"/>
</dbReference>
<evidence type="ECO:0000313" key="8">
    <source>
        <dbReference type="EMBL" id="TDW90885.1"/>
    </source>
</evidence>
<keyword evidence="9" id="KW-1185">Reference proteome</keyword>
<evidence type="ECO:0000256" key="4">
    <source>
        <dbReference type="ARBA" id="ARBA00022691"/>
    </source>
</evidence>
<evidence type="ECO:0000259" key="7">
    <source>
        <dbReference type="Pfam" id="PF07669"/>
    </source>
</evidence>
<evidence type="ECO:0000256" key="1">
    <source>
        <dbReference type="ARBA" id="ARBA00011900"/>
    </source>
</evidence>
<reference evidence="8 9" key="1">
    <citation type="submission" date="2019-03" db="EMBL/GenBank/DDBJ databases">
        <title>Genomic Encyclopedia of Type Strains, Phase III (KMG-III): the genomes of soil and plant-associated and newly described type strains.</title>
        <authorList>
            <person name="Whitman W."/>
        </authorList>
    </citation>
    <scope>NUCLEOTIDE SEQUENCE [LARGE SCALE GENOMIC DNA]</scope>
    <source>
        <strain evidence="8 9">VKMAc-2574</strain>
    </source>
</reference>
<feature type="domain" description="Type II methyltransferase M.TaqI-like" evidence="7">
    <location>
        <begin position="672"/>
        <end position="946"/>
    </location>
</feature>
<comment type="catalytic activity">
    <reaction evidence="5">
        <text>a 2'-deoxyadenosine in DNA + S-adenosyl-L-methionine = an N(6)-methyl-2'-deoxyadenosine in DNA + S-adenosyl-L-homocysteine + H(+)</text>
        <dbReference type="Rhea" id="RHEA:15197"/>
        <dbReference type="Rhea" id="RHEA-COMP:12418"/>
        <dbReference type="Rhea" id="RHEA-COMP:12419"/>
        <dbReference type="ChEBI" id="CHEBI:15378"/>
        <dbReference type="ChEBI" id="CHEBI:57856"/>
        <dbReference type="ChEBI" id="CHEBI:59789"/>
        <dbReference type="ChEBI" id="CHEBI:90615"/>
        <dbReference type="ChEBI" id="CHEBI:90616"/>
        <dbReference type="EC" id="2.1.1.72"/>
    </reaction>
</comment>
<organism evidence="8 9">
    <name type="scientific">Kribbella pratensis</name>
    <dbReference type="NCBI Taxonomy" id="2512112"/>
    <lineage>
        <taxon>Bacteria</taxon>
        <taxon>Bacillati</taxon>
        <taxon>Actinomycetota</taxon>
        <taxon>Actinomycetes</taxon>
        <taxon>Propionibacteriales</taxon>
        <taxon>Kribbellaceae</taxon>
        <taxon>Kribbella</taxon>
    </lineage>
</organism>
<keyword evidence="3" id="KW-0808">Transferase</keyword>
<keyword evidence="4" id="KW-0949">S-adenosyl-L-methionine</keyword>
<sequence length="1375" mass="151803">MSPARGRRGHAPDSAQEHRDWLALVETSGPFLSIPVLRRAWPSLDAIDAKQRDRLRVEHAAWQDDVATGQSAWIDYVLRDLLEWRDDLQSDGLDEFAVEVGEHDSQVVPSFVLPNPGEEPKPDNARLLGMVVESGQHPTARIPGSEWAATPVDRLALLCRRHGVELGLVTDGRWWALVYAPKGKATGTAVFDAVAWPESAERVVLRAFYSLLRRQRFFGVPDDETLAALFHNSEAAGEEITERLGVQVRQAVELLVAAIGRSDLQARERDEPGLTGVSAHDVYRGAVSVMMRIVFLLFAEERKLLPSDNDLYANSYSAGRLCAELEERALEGSEDELANTYGAWHRLLALFAAVYHGFEHPRLVMHGHDGSLFDPKAYPWLPLTIDDRTVLHMLRSVQYVEIGTGKSRERRALSFRSLDVEQIGYVYEGLLSFNGYHADEIVVGLVGKEGLEEEVRLRELESLAATAADVPSLAAALAERYKESKIGSTAALTKKLAPLDGVEREEARKRLLAVVSGDYPLAERLLRFYGVVRHDLRGLPVVILSGGLYITESSLRKTTGTHYTPRELAEQVVEGALEPLVYSPGPLDTADTKQWVPKSSAEILSLKVADIAMGSAAFLVAAARYLGAHLIGAWSREGDPRAVEYVARGTDGGADADEDPLVIAARRQIIEHCLYGVDINPMAVEMAKLSLWLVSMDPERPFTFLDDRLVDGDSLLGITSLEQLEYMHLDPAAGRKLHEGAVLDWTSGVRSLIGEAADGRRKLTEIDTGSDPLAALNAKRKILQDIKARTGQLRLFADLLVGASLANARRGETGLNTASVASSKLTTNVSSRVVKVEAREQRRRWLATEQVDGSFDRCPLHWPLEFPEVFETGGFDAIIGNPPFLGGKKISGLLGSAYREFMVTAVASSAKGNADLVAYFALRAHRLLNPHGQTGLIATNTFAQGDTREVGLDRIVAGGATIRQSIKSERWPSMSAALEYCAVWTTLTQLPEGLARRSDGAPVEGITPSLDPSSRAIGNPMRLRGSQGIAFQGSIVVGLGFILTPAEAGDLISADRRNSEVLFPYLNGEDLNTTPDCSARRKIINFRDWPESRAKAYPLCYERLQRLVKPERAKVRREAHRVRWWRYGDYKPSLYAAIGGLERVVALTLVSKAVMPAMVPTGQVFAHRLAVFATDDLAMLALLSSSNHLWWTLSKTSTLETRVNYAPSDVFETLALPEFTDEMRTLGDRLDVYRREVMLARELGLTNLYNLVFDENVRDPEIDELRRIHREIDEATVRAYGWDDLLEQGLDHGFHQAGAYVRYTIGPAVRQEILDRLLELNHARYAEEVAAGLHDKKKPKKARAAKPAVDSLQDGLFDLSASDEPGSATEDGGRQ</sequence>
<dbReference type="EMBL" id="SODU01000002">
    <property type="protein sequence ID" value="TDW90885.1"/>
    <property type="molecule type" value="Genomic_DNA"/>
</dbReference>
<accession>A0ABY2FIJ9</accession>
<dbReference type="PRINTS" id="PR00507">
    <property type="entry name" value="N12N6MTFRASE"/>
</dbReference>
<proteinExistence type="predicted"/>
<dbReference type="RefSeq" id="WP_202871083.1">
    <property type="nucleotide sequence ID" value="NZ_SODU01000002.1"/>
</dbReference>
<dbReference type="Pfam" id="PF07669">
    <property type="entry name" value="Eco57I"/>
    <property type="match status" value="1"/>
</dbReference>
<dbReference type="SUPFAM" id="SSF53335">
    <property type="entry name" value="S-adenosyl-L-methionine-dependent methyltransferases"/>
    <property type="match status" value="1"/>
</dbReference>
<evidence type="ECO:0000256" key="5">
    <source>
        <dbReference type="ARBA" id="ARBA00047942"/>
    </source>
</evidence>
<evidence type="ECO:0000256" key="3">
    <source>
        <dbReference type="ARBA" id="ARBA00022679"/>
    </source>
</evidence>
<gene>
    <name evidence="8" type="ORF">EV137_4716</name>
</gene>
<evidence type="ECO:0000313" key="9">
    <source>
        <dbReference type="Proteomes" id="UP000295060"/>
    </source>
</evidence>
<dbReference type="InterPro" id="IPR029063">
    <property type="entry name" value="SAM-dependent_MTases_sf"/>
</dbReference>
<keyword evidence="2" id="KW-0489">Methyltransferase</keyword>
<evidence type="ECO:0000256" key="2">
    <source>
        <dbReference type="ARBA" id="ARBA00022603"/>
    </source>
</evidence>
<comment type="caution">
    <text evidence="8">The sequence shown here is derived from an EMBL/GenBank/DDBJ whole genome shotgun (WGS) entry which is preliminary data.</text>
</comment>
<evidence type="ECO:0000256" key="6">
    <source>
        <dbReference type="SAM" id="MobiDB-lite"/>
    </source>
</evidence>
<dbReference type="Proteomes" id="UP000295060">
    <property type="component" value="Unassembled WGS sequence"/>
</dbReference>
<dbReference type="PANTHER" id="PTHR33841">
    <property type="entry name" value="DNA METHYLTRANSFERASE YEEA-RELATED"/>
    <property type="match status" value="1"/>
</dbReference>
<name>A0ABY2FIJ9_9ACTN</name>
<dbReference type="InterPro" id="IPR011639">
    <property type="entry name" value="MethylTrfase_TaqI-like_dom"/>
</dbReference>
<dbReference type="InterPro" id="IPR002052">
    <property type="entry name" value="DNA_methylase_N6_adenine_CS"/>
</dbReference>
<dbReference type="EC" id="2.1.1.72" evidence="1"/>
<feature type="region of interest" description="Disordered" evidence="6">
    <location>
        <begin position="1354"/>
        <end position="1375"/>
    </location>
</feature>
<dbReference type="Gene3D" id="3.40.50.150">
    <property type="entry name" value="Vaccinia Virus protein VP39"/>
    <property type="match status" value="1"/>
</dbReference>
<dbReference type="PANTHER" id="PTHR33841:SF1">
    <property type="entry name" value="DNA METHYLTRANSFERASE A"/>
    <property type="match status" value="1"/>
</dbReference>